<dbReference type="HOGENOM" id="CLU_2754039_0_0_9"/>
<proteinExistence type="predicted"/>
<reference evidence="1" key="1">
    <citation type="submission" date="2014-08" db="EMBL/GenBank/DDBJ databases">
        <title>Comparative genomics of the Paenibacillus odorifer group.</title>
        <authorList>
            <person name="den Bakker H.C."/>
            <person name="Tsai Y.-C.Y.-C."/>
            <person name="Martin N."/>
            <person name="Korlach J."/>
            <person name="Wiedmann M."/>
        </authorList>
    </citation>
    <scope>NUCLEOTIDE SEQUENCE [LARGE SCALE GENOMIC DNA]</scope>
    <source>
        <strain evidence="1">DSM 13188</strain>
    </source>
</reference>
<dbReference type="AlphaFoldDB" id="A0A089L340"/>
<evidence type="ECO:0000313" key="1">
    <source>
        <dbReference type="EMBL" id="AIQ55871.1"/>
    </source>
</evidence>
<organism evidence="1 2">
    <name type="scientific">Paenibacillus borealis</name>
    <dbReference type="NCBI Taxonomy" id="160799"/>
    <lineage>
        <taxon>Bacteria</taxon>
        <taxon>Bacillati</taxon>
        <taxon>Bacillota</taxon>
        <taxon>Bacilli</taxon>
        <taxon>Bacillales</taxon>
        <taxon>Paenibacillaceae</taxon>
        <taxon>Paenibacillus</taxon>
    </lineage>
</organism>
<protein>
    <submittedName>
        <fullName evidence="1">Uncharacterized protein</fullName>
    </submittedName>
</protein>
<gene>
    <name evidence="1" type="ORF">PBOR_02000</name>
</gene>
<sequence length="70" mass="8064">MIVLQDRESIVVKPLVHHNIYMPPFSVTHVVKTDGGGLKTDWFPSPELDELTLHIPYSRLEQLRNQAEAR</sequence>
<keyword evidence="2" id="KW-1185">Reference proteome</keyword>
<dbReference type="EMBL" id="CP009285">
    <property type="protein sequence ID" value="AIQ55871.1"/>
    <property type="molecule type" value="Genomic_DNA"/>
</dbReference>
<dbReference type="Proteomes" id="UP000029518">
    <property type="component" value="Chromosome"/>
</dbReference>
<name>A0A089L340_PAEBO</name>
<dbReference type="KEGG" id="pbd:PBOR_02000"/>
<evidence type="ECO:0000313" key="2">
    <source>
        <dbReference type="Proteomes" id="UP000029518"/>
    </source>
</evidence>
<accession>A0A089L340</accession>